<dbReference type="AlphaFoldDB" id="A0A6N9I0M2"/>
<name>A0A6N9I0M2_9LACO</name>
<dbReference type="EMBL" id="WEZQ01000005">
    <property type="protein sequence ID" value="MYV16480.1"/>
    <property type="molecule type" value="Genomic_DNA"/>
</dbReference>
<reference evidence="1 2" key="1">
    <citation type="journal article" date="2019" name="Appl. Environ. Microbiol.">
        <title>Genetic determinants of hydroxycinnamic acid metabolism in heterofermentative lactobacilli.</title>
        <authorList>
            <person name="Gaur G."/>
            <person name="Oh J.H."/>
            <person name="Filannino P."/>
            <person name="Gobbetti M."/>
            <person name="van Pijkeren J.P."/>
            <person name="Ganzle M.G."/>
        </authorList>
    </citation>
    <scope>NUCLEOTIDE SEQUENCE [LARGE SCALE GENOMIC DNA]</scope>
    <source>
        <strain evidence="1 2">C5</strain>
    </source>
</reference>
<proteinExistence type="predicted"/>
<dbReference type="Gene3D" id="2.30.110.10">
    <property type="entry name" value="Electron Transport, Fmn-binding Protein, Chain A"/>
    <property type="match status" value="1"/>
</dbReference>
<protein>
    <submittedName>
        <fullName evidence="1">Pyridoxamine 5'-phosphate oxidase family protein</fullName>
    </submittedName>
</protein>
<dbReference type="PANTHER" id="PTHR34071:SF2">
    <property type="entry name" value="FLAVIN-NUCLEOTIDE-BINDING PROTEIN"/>
    <property type="match status" value="1"/>
</dbReference>
<organism evidence="1 2">
    <name type="scientific">Furfurilactobacillus milii</name>
    <dbReference type="NCBI Taxonomy" id="2888272"/>
    <lineage>
        <taxon>Bacteria</taxon>
        <taxon>Bacillati</taxon>
        <taxon>Bacillota</taxon>
        <taxon>Bacilli</taxon>
        <taxon>Lactobacillales</taxon>
        <taxon>Lactobacillaceae</taxon>
        <taxon>Furfurilactobacillus</taxon>
    </lineage>
</organism>
<dbReference type="Pfam" id="PF12900">
    <property type="entry name" value="Pyridox_ox_2"/>
    <property type="match status" value="1"/>
</dbReference>
<sequence length="163" mass="18480">MRLQDRQIVDQGLIDSILKDSHVLHLALNDGDFPYVVPTNYGYKMNEDGKLSVFFHGAPQGKKFDLLKTNDKVAFEIDDGGALMPSTSSEASDNSYWYRSIIGHGQAVQLVTRDEKMRALQTLLVHETGHEWSQIDRQTLDFVSVFRIVVENYTAKGHIEPKL</sequence>
<dbReference type="RefSeq" id="WP_161003038.1">
    <property type="nucleotide sequence ID" value="NZ_WEZQ01000005.1"/>
</dbReference>
<dbReference type="InterPro" id="IPR024747">
    <property type="entry name" value="Pyridox_Oxase-rel"/>
</dbReference>
<evidence type="ECO:0000313" key="1">
    <source>
        <dbReference type="EMBL" id="MYV16480.1"/>
    </source>
</evidence>
<dbReference type="PANTHER" id="PTHR34071">
    <property type="entry name" value="5-NITROIMIDAZOLE ANTIBIOTICS RESISTANCE PROTEIN, NIMA-FAMILY-RELATED PROTEIN-RELATED"/>
    <property type="match status" value="1"/>
</dbReference>
<dbReference type="OrthoDB" id="9794935at2"/>
<dbReference type="InterPro" id="IPR012349">
    <property type="entry name" value="Split_barrel_FMN-bd"/>
</dbReference>
<gene>
    <name evidence="1" type="ORF">GB993_03010</name>
</gene>
<comment type="caution">
    <text evidence="1">The sequence shown here is derived from an EMBL/GenBank/DDBJ whole genome shotgun (WGS) entry which is preliminary data.</text>
</comment>
<accession>A0A6N9I0M2</accession>
<dbReference type="Proteomes" id="UP000449209">
    <property type="component" value="Unassembled WGS sequence"/>
</dbReference>
<dbReference type="SUPFAM" id="SSF50475">
    <property type="entry name" value="FMN-binding split barrel"/>
    <property type="match status" value="1"/>
</dbReference>
<evidence type="ECO:0000313" key="2">
    <source>
        <dbReference type="Proteomes" id="UP000449209"/>
    </source>
</evidence>